<comment type="caution">
    <text evidence="1">The sequence shown here is derived from an EMBL/GenBank/DDBJ whole genome shotgun (WGS) entry which is preliminary data.</text>
</comment>
<dbReference type="SUPFAM" id="SSF55331">
    <property type="entry name" value="Tautomerase/MIF"/>
    <property type="match status" value="1"/>
</dbReference>
<evidence type="ECO:0000313" key="2">
    <source>
        <dbReference type="Proteomes" id="UP000233597"/>
    </source>
</evidence>
<dbReference type="PANTHER" id="PTHR37950:SF1">
    <property type="entry name" value="4-HYDROXYPHENYLACETATE CATABOLISM PROTEIN"/>
    <property type="match status" value="1"/>
</dbReference>
<reference evidence="1 2" key="1">
    <citation type="submission" date="2017-09" db="EMBL/GenBank/DDBJ databases">
        <title>Biodiversity and function of Thalassospira species in the particle-attached aromatic-hydrocarbon-degrading consortia from the surface seawater of the South China Sea.</title>
        <authorList>
            <person name="Dong C."/>
            <person name="Liu R."/>
            <person name="Shao Z."/>
        </authorList>
    </citation>
    <scope>NUCLEOTIDE SEQUENCE [LARGE SCALE GENOMIC DNA]</scope>
    <source>
        <strain evidence="1 2">CSC1P2</strain>
    </source>
</reference>
<name>A0A2N3KT21_9PROT</name>
<dbReference type="EMBL" id="NWTK01000008">
    <property type="protein sequence ID" value="PKR53695.1"/>
    <property type="molecule type" value="Genomic_DNA"/>
</dbReference>
<dbReference type="GO" id="GO:0008704">
    <property type="term" value="F:5-carboxymethyl-2-hydroxymuconate delta-isomerase activity"/>
    <property type="evidence" value="ECO:0007669"/>
    <property type="project" value="InterPro"/>
</dbReference>
<proteinExistence type="predicted"/>
<dbReference type="OrthoDB" id="7203947at2"/>
<keyword evidence="1" id="KW-0413">Isomerase</keyword>
<dbReference type="PANTHER" id="PTHR37950">
    <property type="entry name" value="4-HYDROXYPHENYLACETATE CATABOLISM PROTEIN"/>
    <property type="match status" value="1"/>
</dbReference>
<dbReference type="AlphaFoldDB" id="A0A2N3KT21"/>
<dbReference type="Pfam" id="PF02962">
    <property type="entry name" value="CHMI"/>
    <property type="match status" value="1"/>
</dbReference>
<accession>A0A2N3KT21</accession>
<dbReference type="InterPro" id="IPR014347">
    <property type="entry name" value="Tautomerase/MIF_sf"/>
</dbReference>
<dbReference type="Proteomes" id="UP000233597">
    <property type="component" value="Unassembled WGS sequence"/>
</dbReference>
<dbReference type="Gene3D" id="3.30.429.10">
    <property type="entry name" value="Macrophage Migration Inhibitory Factor"/>
    <property type="match status" value="1"/>
</dbReference>
<protein>
    <submittedName>
        <fullName evidence="1">5-carboxymethyl-2-hydroxymuconate isomerase</fullName>
    </submittedName>
</protein>
<evidence type="ECO:0000313" key="1">
    <source>
        <dbReference type="EMBL" id="PKR53695.1"/>
    </source>
</evidence>
<dbReference type="InterPro" id="IPR004220">
    <property type="entry name" value="5-COMe_2-OHmuconate_Isoase"/>
</dbReference>
<gene>
    <name evidence="1" type="ORF">COO20_13785</name>
</gene>
<organism evidence="1 2">
    <name type="scientific">Thalassospira marina</name>
    <dbReference type="NCBI Taxonomy" id="2048283"/>
    <lineage>
        <taxon>Bacteria</taxon>
        <taxon>Pseudomonadati</taxon>
        <taxon>Pseudomonadota</taxon>
        <taxon>Alphaproteobacteria</taxon>
        <taxon>Rhodospirillales</taxon>
        <taxon>Thalassospiraceae</taxon>
        <taxon>Thalassospira</taxon>
    </lineage>
</organism>
<sequence>MPQIEIEYSATLPIADALPKLALAMHHALAPIADTDVASFKTRLSPLANLVIGDGNPREAMVHVDVRLLSGRTDTVKQAVGQKVQELLLAHLADRVDGYSVQFTTEIHDLDRGNYHKTVL</sequence>